<dbReference type="OrthoDB" id="6818903at2759"/>
<keyword evidence="1" id="KW-0732">Signal</keyword>
<dbReference type="InParanoid" id="A0A7E5VJ30"/>
<organism evidence="2 3">
    <name type="scientific">Trichoplusia ni</name>
    <name type="common">Cabbage looper</name>
    <dbReference type="NCBI Taxonomy" id="7111"/>
    <lineage>
        <taxon>Eukaryota</taxon>
        <taxon>Metazoa</taxon>
        <taxon>Ecdysozoa</taxon>
        <taxon>Arthropoda</taxon>
        <taxon>Hexapoda</taxon>
        <taxon>Insecta</taxon>
        <taxon>Pterygota</taxon>
        <taxon>Neoptera</taxon>
        <taxon>Endopterygota</taxon>
        <taxon>Lepidoptera</taxon>
        <taxon>Glossata</taxon>
        <taxon>Ditrysia</taxon>
        <taxon>Noctuoidea</taxon>
        <taxon>Noctuidae</taxon>
        <taxon>Plusiinae</taxon>
        <taxon>Trichoplusia</taxon>
    </lineage>
</organism>
<sequence>MKAVILVACLAVLALTNAASLEKASEKVSPRYNLILGNINSADRLLYRGYYSKGAIANAVQYQDITFRGATANTRISAIRALEVGYTQYANAFLLSGGIGWNTATIRLQTARGYGYYYQVEFWGR</sequence>
<feature type="chain" id="PRO_5028845849" evidence="1">
    <location>
        <begin position="19"/>
        <end position="125"/>
    </location>
</feature>
<accession>A0A7E5VJ30</accession>
<dbReference type="PANTHER" id="PTHR37685">
    <property type="entry name" value="GEO11136P1-RELATED"/>
    <property type="match status" value="1"/>
</dbReference>
<gene>
    <name evidence="3" type="primary">LOC113494246</name>
</gene>
<dbReference type="RefSeq" id="XP_026728305.1">
    <property type="nucleotide sequence ID" value="XM_026872504.1"/>
</dbReference>
<reference evidence="3" key="1">
    <citation type="submission" date="2025-08" db="UniProtKB">
        <authorList>
            <consortium name="RefSeq"/>
        </authorList>
    </citation>
    <scope>IDENTIFICATION</scope>
</reference>
<name>A0A7E5VJ30_TRINI</name>
<evidence type="ECO:0000256" key="1">
    <source>
        <dbReference type="SAM" id="SignalP"/>
    </source>
</evidence>
<protein>
    <submittedName>
        <fullName evidence="3">Uncharacterized protein LOC113494246</fullName>
    </submittedName>
</protein>
<dbReference type="FunCoup" id="A0A7E5VJ30">
    <property type="interactions" value="1"/>
</dbReference>
<dbReference type="GeneID" id="113494246"/>
<dbReference type="InterPro" id="IPR031734">
    <property type="entry name" value="MBF2"/>
</dbReference>
<dbReference type="Pfam" id="PF15868">
    <property type="entry name" value="MBF2"/>
    <property type="match status" value="1"/>
</dbReference>
<evidence type="ECO:0000313" key="2">
    <source>
        <dbReference type="Proteomes" id="UP000322000"/>
    </source>
</evidence>
<keyword evidence="2" id="KW-1185">Reference proteome</keyword>
<dbReference type="Proteomes" id="UP000322000">
    <property type="component" value="Chromosome 5"/>
</dbReference>
<dbReference type="KEGG" id="tnl:113494246"/>
<evidence type="ECO:0000313" key="3">
    <source>
        <dbReference type="RefSeq" id="XP_026728305.1"/>
    </source>
</evidence>
<proteinExistence type="predicted"/>
<feature type="signal peptide" evidence="1">
    <location>
        <begin position="1"/>
        <end position="18"/>
    </location>
</feature>
<dbReference type="PANTHER" id="PTHR37685:SF1">
    <property type="entry name" value="GEO11136P1-RELATED"/>
    <property type="match status" value="1"/>
</dbReference>
<dbReference type="AlphaFoldDB" id="A0A7E5VJ30"/>